<comment type="caution">
    <text evidence="2">The sequence shown here is derived from an EMBL/GenBank/DDBJ whole genome shotgun (WGS) entry which is preliminary data.</text>
</comment>
<keyword evidence="1" id="KW-0472">Membrane</keyword>
<feature type="transmembrane region" description="Helical" evidence="1">
    <location>
        <begin position="12"/>
        <end position="31"/>
    </location>
</feature>
<gene>
    <name evidence="2" type="ORF">CLIB1423_01S02696</name>
</gene>
<reference evidence="2" key="1">
    <citation type="submission" date="2022-03" db="EMBL/GenBank/DDBJ databases">
        <authorList>
            <person name="Legras J.-L."/>
            <person name="Devillers H."/>
            <person name="Grondin C."/>
        </authorList>
    </citation>
    <scope>NUCLEOTIDE SEQUENCE</scope>
    <source>
        <strain evidence="2">CLIB 1423</strain>
    </source>
</reference>
<sequence length="265" mass="30222">MNYYIAYPFNFIYGSISFAIGLAFSFFTYPFRYIPVLTNLSYSIFLTPIVKLLDIIVYSITLPFKPALYLLGIDVNNLREVVPHVEFLVANLYQFVAVAVLVGIILGVLTGLTLGLISFVLTPRNTKHNLVSHQKQQPLGQSQQEARSQLLPSHPLIANIPNKQLPLSFSDFKIDIKYDTPSPERRSIQEEEEIRGLPEPVQPKTIELSHHPMKRSSAIDYHHDTDLKNRFDNDSSLKTENDLFTARTEDTDITYATNQIKNYSK</sequence>
<keyword evidence="1" id="KW-1133">Transmembrane helix</keyword>
<evidence type="ECO:0000313" key="2">
    <source>
        <dbReference type="EMBL" id="CAH2350110.1"/>
    </source>
</evidence>
<keyword evidence="3" id="KW-1185">Reference proteome</keyword>
<dbReference type="AlphaFoldDB" id="A0A9P0QK33"/>
<dbReference type="EMBL" id="CAKXYY010000001">
    <property type="protein sequence ID" value="CAH2350110.1"/>
    <property type="molecule type" value="Genomic_DNA"/>
</dbReference>
<feature type="transmembrane region" description="Helical" evidence="1">
    <location>
        <begin position="92"/>
        <end position="121"/>
    </location>
</feature>
<dbReference type="Proteomes" id="UP000837801">
    <property type="component" value="Unassembled WGS sequence"/>
</dbReference>
<protein>
    <submittedName>
        <fullName evidence="2">Uncharacterized protein</fullName>
    </submittedName>
</protein>
<accession>A0A9P0QK33</accession>
<evidence type="ECO:0000313" key="3">
    <source>
        <dbReference type="Proteomes" id="UP000837801"/>
    </source>
</evidence>
<organism evidence="2 3">
    <name type="scientific">[Candida] railenensis</name>
    <dbReference type="NCBI Taxonomy" id="45579"/>
    <lineage>
        <taxon>Eukaryota</taxon>
        <taxon>Fungi</taxon>
        <taxon>Dikarya</taxon>
        <taxon>Ascomycota</taxon>
        <taxon>Saccharomycotina</taxon>
        <taxon>Pichiomycetes</taxon>
        <taxon>Debaryomycetaceae</taxon>
        <taxon>Kurtzmaniella</taxon>
    </lineage>
</organism>
<keyword evidence="1" id="KW-0812">Transmembrane</keyword>
<proteinExistence type="predicted"/>
<name>A0A9P0QK33_9ASCO</name>
<evidence type="ECO:0000256" key="1">
    <source>
        <dbReference type="SAM" id="Phobius"/>
    </source>
</evidence>